<reference evidence="2" key="1">
    <citation type="submission" date="2017-01" db="EMBL/GenBank/DDBJ databases">
        <title>Genome Analysis of Deinococcus marmoris KOPRI26562.</title>
        <authorList>
            <person name="Kim J.H."/>
            <person name="Oh H.-M."/>
        </authorList>
    </citation>
    <scope>NUCLEOTIDE SEQUENCE [LARGE SCALE GENOMIC DNA]</scope>
    <source>
        <strain evidence="2">PAMC 26633</strain>
    </source>
</reference>
<comment type="caution">
    <text evidence="1">The sequence shown here is derived from an EMBL/GenBank/DDBJ whole genome shotgun (WGS) entry which is preliminary data.</text>
</comment>
<name>A0A226WQB9_CABSO</name>
<dbReference type="EMBL" id="MTHB01000261">
    <property type="protein sequence ID" value="OXC72999.1"/>
    <property type="molecule type" value="Genomic_DNA"/>
</dbReference>
<accession>A0A226WQB9</accession>
<evidence type="ECO:0000313" key="2">
    <source>
        <dbReference type="Proteomes" id="UP000214720"/>
    </source>
</evidence>
<protein>
    <submittedName>
        <fullName evidence="1">Uncharacterized protein</fullName>
    </submittedName>
</protein>
<dbReference type="Proteomes" id="UP000214720">
    <property type="component" value="Unassembled WGS sequence"/>
</dbReference>
<dbReference type="AlphaFoldDB" id="A0A226WQB9"/>
<organism evidence="1 2">
    <name type="scientific">Caballeronia sordidicola</name>
    <name type="common">Burkholderia sordidicola</name>
    <dbReference type="NCBI Taxonomy" id="196367"/>
    <lineage>
        <taxon>Bacteria</taxon>
        <taxon>Pseudomonadati</taxon>
        <taxon>Pseudomonadota</taxon>
        <taxon>Betaproteobacteria</taxon>
        <taxon>Burkholderiales</taxon>
        <taxon>Burkholderiaceae</taxon>
        <taxon>Caballeronia</taxon>
    </lineage>
</organism>
<evidence type="ECO:0000313" key="1">
    <source>
        <dbReference type="EMBL" id="OXC72999.1"/>
    </source>
</evidence>
<sequence>MSESQHSAKKRGAGQGGKYAARNYAGSTLQAAHASTRAAE</sequence>
<gene>
    <name evidence="1" type="ORF">BSU04_39360</name>
</gene>
<proteinExistence type="predicted"/>